<evidence type="ECO:0000256" key="5">
    <source>
        <dbReference type="ARBA" id="ARBA00022989"/>
    </source>
</evidence>
<feature type="transmembrane region" description="Helical" evidence="7">
    <location>
        <begin position="115"/>
        <end position="131"/>
    </location>
</feature>
<comment type="subcellular location">
    <subcellularLocation>
        <location evidence="1">Membrane</location>
        <topology evidence="1">Multi-pass membrane protein</topology>
    </subcellularLocation>
</comment>
<evidence type="ECO:0000256" key="6">
    <source>
        <dbReference type="ARBA" id="ARBA00023136"/>
    </source>
</evidence>
<proteinExistence type="inferred from homology"/>
<comment type="caution">
    <text evidence="8">The sequence shown here is derived from an EMBL/GenBank/DDBJ whole genome shotgun (WGS) entry which is preliminary data.</text>
</comment>
<evidence type="ECO:0000313" key="8">
    <source>
        <dbReference type="EMBL" id="NRN63581.1"/>
    </source>
</evidence>
<name>A0ABX2EX10_9PSEU</name>
<feature type="transmembrane region" description="Helical" evidence="7">
    <location>
        <begin position="196"/>
        <end position="215"/>
    </location>
</feature>
<accession>A0ABX2EX10</accession>
<sequence length="461" mass="47241">MGPGRYGKRVITGGSHSIVGYLTWQDSRKVQRGRDSTVMLWSVHGDGRRVRDGELIGARERLSWPVMAGFGAQHVAAMISATILVPAAVGLPPTTTLLFSGVGTIVFLVITRNRVPGYLGSSFAFMAPLIAAKQHGVAAQLGAVVVAGGILIVFGIAVKALGVRLLESVLPPVVTGGLVLLIGLSMAPHAVRPFEAQPGIGAITIGVILLCLVLARGLLARLSVLVGVAVGWFVAIVTGRIEPAKIDALINAPWVGVPQFHTPELLPSVMVLSVPVVLVLVAEIVAHVKAVSAISGQDLDPSIGDALIANGISTALAGGLGGTGTTAYPANTGLMAATKVLSTAACAMAAVCAVLLAFVPKVAALIDTMPPGVVGGLGIGLFGLLGMLGVRIWSQAKVDLASPVTLMIAGAAVLAGVGDLTVSIWGLELHGVAWGSVVIVVLYPVVRRLRARRDNQGPKFT</sequence>
<evidence type="ECO:0000256" key="3">
    <source>
        <dbReference type="ARBA" id="ARBA00022448"/>
    </source>
</evidence>
<feature type="transmembrane region" description="Helical" evidence="7">
    <location>
        <begin position="64"/>
        <end position="85"/>
    </location>
</feature>
<evidence type="ECO:0000313" key="9">
    <source>
        <dbReference type="Proteomes" id="UP000763557"/>
    </source>
</evidence>
<feature type="transmembrane region" description="Helical" evidence="7">
    <location>
        <begin position="222"/>
        <end position="241"/>
    </location>
</feature>
<keyword evidence="6 7" id="KW-0472">Membrane</keyword>
<keyword evidence="3" id="KW-0813">Transport</keyword>
<gene>
    <name evidence="8" type="ORF">GC106_7820</name>
</gene>
<dbReference type="NCBIfam" id="NF037981">
    <property type="entry name" value="NCS2_1"/>
    <property type="match status" value="1"/>
</dbReference>
<protein>
    <submittedName>
        <fullName evidence="8">Uracil-xanthine permease</fullName>
    </submittedName>
</protein>
<dbReference type="PANTHER" id="PTHR42810:SF4">
    <property type="entry name" value="URIC ACID TRANSPORTER UACT"/>
    <property type="match status" value="1"/>
</dbReference>
<feature type="transmembrane region" description="Helical" evidence="7">
    <location>
        <begin position="169"/>
        <end position="190"/>
    </location>
</feature>
<evidence type="ECO:0000256" key="2">
    <source>
        <dbReference type="ARBA" id="ARBA00008821"/>
    </source>
</evidence>
<feature type="transmembrane region" description="Helical" evidence="7">
    <location>
        <begin position="91"/>
        <end position="110"/>
    </location>
</feature>
<keyword evidence="9" id="KW-1185">Reference proteome</keyword>
<dbReference type="Pfam" id="PF00860">
    <property type="entry name" value="Xan_ur_permease"/>
    <property type="match status" value="1"/>
</dbReference>
<evidence type="ECO:0000256" key="4">
    <source>
        <dbReference type="ARBA" id="ARBA00022692"/>
    </source>
</evidence>
<keyword evidence="5 7" id="KW-1133">Transmembrane helix</keyword>
<comment type="similarity">
    <text evidence="2">Belongs to the nucleobase:cation symporter-2 (NCS2) (TC 2.A.40) family.</text>
</comment>
<keyword evidence="4 7" id="KW-0812">Transmembrane</keyword>
<dbReference type="EMBL" id="JAAATY010000001">
    <property type="protein sequence ID" value="NRN63581.1"/>
    <property type="molecule type" value="Genomic_DNA"/>
</dbReference>
<dbReference type="Proteomes" id="UP000763557">
    <property type="component" value="Unassembled WGS sequence"/>
</dbReference>
<evidence type="ECO:0000256" key="7">
    <source>
        <dbReference type="SAM" id="Phobius"/>
    </source>
</evidence>
<feature type="transmembrane region" description="Helical" evidence="7">
    <location>
        <begin position="137"/>
        <end position="157"/>
    </location>
</feature>
<organism evidence="8 9">
    <name type="scientific">Kibdelosporangium persicum</name>
    <dbReference type="NCBI Taxonomy" id="2698649"/>
    <lineage>
        <taxon>Bacteria</taxon>
        <taxon>Bacillati</taxon>
        <taxon>Actinomycetota</taxon>
        <taxon>Actinomycetes</taxon>
        <taxon>Pseudonocardiales</taxon>
        <taxon>Pseudonocardiaceae</taxon>
        <taxon>Kibdelosporangium</taxon>
    </lineage>
</organism>
<evidence type="ECO:0000256" key="1">
    <source>
        <dbReference type="ARBA" id="ARBA00004141"/>
    </source>
</evidence>
<feature type="transmembrane region" description="Helical" evidence="7">
    <location>
        <begin position="340"/>
        <end position="360"/>
    </location>
</feature>
<feature type="transmembrane region" description="Helical" evidence="7">
    <location>
        <begin position="424"/>
        <end position="446"/>
    </location>
</feature>
<reference evidence="8 9" key="1">
    <citation type="submission" date="2020-01" db="EMBL/GenBank/DDBJ databases">
        <title>Kibdelosporangium persica a novel Actinomycetes from a hot desert in Iran.</title>
        <authorList>
            <person name="Safaei N."/>
            <person name="Zaburannyi N."/>
            <person name="Mueller R."/>
            <person name="Wink J."/>
        </authorList>
    </citation>
    <scope>NUCLEOTIDE SEQUENCE [LARGE SCALE GENOMIC DNA]</scope>
    <source>
        <strain evidence="8 9">4NS15</strain>
    </source>
</reference>
<dbReference type="InterPro" id="IPR006043">
    <property type="entry name" value="NCS2"/>
</dbReference>
<feature type="transmembrane region" description="Helical" evidence="7">
    <location>
        <begin position="265"/>
        <end position="286"/>
    </location>
</feature>
<feature type="transmembrane region" description="Helical" evidence="7">
    <location>
        <begin position="372"/>
        <end position="393"/>
    </location>
</feature>
<dbReference type="PANTHER" id="PTHR42810">
    <property type="entry name" value="PURINE PERMEASE C1399.01C-RELATED"/>
    <property type="match status" value="1"/>
</dbReference>